<dbReference type="InterPro" id="IPR019657">
    <property type="entry name" value="ComFB"/>
</dbReference>
<name>A0ABW8SMG5_9CLOT</name>
<dbReference type="Pfam" id="PF10719">
    <property type="entry name" value="ComFB"/>
    <property type="match status" value="1"/>
</dbReference>
<sequence length="91" mass="10557">MIKNYMEDMVDRLVPKVLENYDNICKCPKCIEDIKAIVLNNLPPKYVSSEKGLLYTKMNELSEQFNTNIVKEIALAINIVSKNPLCHWIKK</sequence>
<accession>A0ABW8SMG5</accession>
<proteinExistence type="predicted"/>
<keyword evidence="2" id="KW-1185">Reference proteome</keyword>
<evidence type="ECO:0000313" key="1">
    <source>
        <dbReference type="EMBL" id="MFL0197150.1"/>
    </source>
</evidence>
<organism evidence="1 2">
    <name type="scientific">Candidatus Clostridium eludens</name>
    <dbReference type="NCBI Taxonomy" id="3381663"/>
    <lineage>
        <taxon>Bacteria</taxon>
        <taxon>Bacillati</taxon>
        <taxon>Bacillota</taxon>
        <taxon>Clostridia</taxon>
        <taxon>Eubacteriales</taxon>
        <taxon>Clostridiaceae</taxon>
        <taxon>Clostridium</taxon>
    </lineage>
</organism>
<dbReference type="EMBL" id="JBJHZX010000026">
    <property type="protein sequence ID" value="MFL0197150.1"/>
    <property type="molecule type" value="Genomic_DNA"/>
</dbReference>
<gene>
    <name evidence="1" type="ORF">ACJDU8_16525</name>
</gene>
<dbReference type="RefSeq" id="WP_406793255.1">
    <property type="nucleotide sequence ID" value="NZ_JBJHZX010000026.1"/>
</dbReference>
<dbReference type="Proteomes" id="UP001623660">
    <property type="component" value="Unassembled WGS sequence"/>
</dbReference>
<reference evidence="1 2" key="1">
    <citation type="submission" date="2024-11" db="EMBL/GenBank/DDBJ databases">
        <authorList>
            <person name="Heng Y.C."/>
            <person name="Lim A.C.H."/>
            <person name="Lee J.K.Y."/>
            <person name="Kittelmann S."/>
        </authorList>
    </citation>
    <scope>NUCLEOTIDE SEQUENCE [LARGE SCALE GENOMIC DNA]</scope>
    <source>
        <strain evidence="1 2">WILCCON 0269</strain>
    </source>
</reference>
<evidence type="ECO:0000313" key="2">
    <source>
        <dbReference type="Proteomes" id="UP001623660"/>
    </source>
</evidence>
<protein>
    <submittedName>
        <fullName evidence="1">Late competence development ComFB family protein</fullName>
    </submittedName>
</protein>
<comment type="caution">
    <text evidence="1">The sequence shown here is derived from an EMBL/GenBank/DDBJ whole genome shotgun (WGS) entry which is preliminary data.</text>
</comment>